<dbReference type="PANTHER" id="PTHR21228">
    <property type="entry name" value="FAST LEU-RICH DOMAIN-CONTAINING"/>
    <property type="match status" value="1"/>
</dbReference>
<comment type="caution">
    <text evidence="3">The sequence shown here is derived from an EMBL/GenBank/DDBJ whole genome shotgun (WGS) entry which is preliminary data.</text>
</comment>
<feature type="compositionally biased region" description="Basic and acidic residues" evidence="1">
    <location>
        <begin position="27"/>
        <end position="36"/>
    </location>
</feature>
<dbReference type="PROSITE" id="PS51286">
    <property type="entry name" value="RAP"/>
    <property type="match status" value="1"/>
</dbReference>
<sequence>MRRTVDLPQQHNSTRVHQEQTVAGVDESGRPDEAFHEMPEGNPQPYILWQAEEACRHSSNAAAEEFVAKMNDVLDQRSTSLTRTNISTMFHRCAKVMNATIQAELARTPHMEERIADIPAIVPLLERLAALTLPLVHMLDPMSVSNIFWALGTLRLSPADGRLVEALLRRGLASAHSGVYAMPVGIAHVFWACANLHISSKQHGHGELCNELLETLARHLIDLETDQVRMKAIDYTHLFWACGVMHIDPCNGLMLAKLAHGVTAIAHQFSVQGCTNVLWGLARQDAKRMQLITGKGHLFKVMAWRLVQQAERLLPNEGLPVNFSMLIWSLGTLNYHPGQPFFQNLVATIIRKGMVDEFNAQNLCNLIWGMARLAEHPGPELMRKFLQKSEELLDSTDHEGEEEKGQGVANTLWALAVLDELRPEFVEQAYEKLAVKLSPRSHTQLFQTHLYLEAALPPGKAPRLPLSLHNICRDAWQKSKEWVTVSQLQKAIHRGLREAGLDVQMEYNEGLFSVDLALFLPPSHPGGDRRKVAIECDGICHYSCNRPLVDGRPHHMPTGRTLMRNKLLRARGWHVVDVPWFEWNALDNTKEARSAYLAAAIALELQNSKTHKGLRAA</sequence>
<evidence type="ECO:0000259" key="2">
    <source>
        <dbReference type="PROSITE" id="PS51286"/>
    </source>
</evidence>
<dbReference type="Pfam" id="PF08373">
    <property type="entry name" value="RAP"/>
    <property type="match status" value="1"/>
</dbReference>
<protein>
    <submittedName>
        <fullName evidence="3">G6081 protein</fullName>
    </submittedName>
</protein>
<gene>
    <name evidence="3" type="primary">g6081</name>
    <name evidence="3" type="ORF">VP750_LOCUS5207</name>
</gene>
<name>A0ABP1FUI8_9CHLO</name>
<dbReference type="EMBL" id="CAXHTA020000009">
    <property type="protein sequence ID" value="CAL5223548.1"/>
    <property type="molecule type" value="Genomic_DNA"/>
</dbReference>
<dbReference type="SMART" id="SM00952">
    <property type="entry name" value="RAP"/>
    <property type="match status" value="1"/>
</dbReference>
<proteinExistence type="predicted"/>
<dbReference type="InterPro" id="IPR013584">
    <property type="entry name" value="RAP"/>
</dbReference>
<organism evidence="3 4">
    <name type="scientific">Coccomyxa viridis</name>
    <dbReference type="NCBI Taxonomy" id="1274662"/>
    <lineage>
        <taxon>Eukaryota</taxon>
        <taxon>Viridiplantae</taxon>
        <taxon>Chlorophyta</taxon>
        <taxon>core chlorophytes</taxon>
        <taxon>Trebouxiophyceae</taxon>
        <taxon>Trebouxiophyceae incertae sedis</taxon>
        <taxon>Coccomyxaceae</taxon>
        <taxon>Coccomyxa</taxon>
    </lineage>
</organism>
<feature type="domain" description="RAP" evidence="2">
    <location>
        <begin position="532"/>
        <end position="599"/>
    </location>
</feature>
<feature type="compositionally biased region" description="Polar residues" evidence="1">
    <location>
        <begin position="7"/>
        <end position="21"/>
    </location>
</feature>
<evidence type="ECO:0000313" key="3">
    <source>
        <dbReference type="EMBL" id="CAL5223548.1"/>
    </source>
</evidence>
<evidence type="ECO:0000313" key="4">
    <source>
        <dbReference type="Proteomes" id="UP001497392"/>
    </source>
</evidence>
<accession>A0ABP1FUI8</accession>
<feature type="region of interest" description="Disordered" evidence="1">
    <location>
        <begin position="1"/>
        <end position="36"/>
    </location>
</feature>
<evidence type="ECO:0000256" key="1">
    <source>
        <dbReference type="SAM" id="MobiDB-lite"/>
    </source>
</evidence>
<reference evidence="3 4" key="1">
    <citation type="submission" date="2024-06" db="EMBL/GenBank/DDBJ databases">
        <authorList>
            <person name="Kraege A."/>
            <person name="Thomma B."/>
        </authorList>
    </citation>
    <scope>NUCLEOTIDE SEQUENCE [LARGE SCALE GENOMIC DNA]</scope>
</reference>
<keyword evidence="4" id="KW-1185">Reference proteome</keyword>
<dbReference type="Proteomes" id="UP001497392">
    <property type="component" value="Unassembled WGS sequence"/>
</dbReference>
<dbReference type="InterPro" id="IPR050870">
    <property type="entry name" value="FAST_kinase"/>
</dbReference>
<dbReference type="PANTHER" id="PTHR21228:SF40">
    <property type="entry name" value="LD45607P"/>
    <property type="match status" value="1"/>
</dbReference>